<organism>
    <name type="scientific">Culex quinquefasciatus</name>
    <name type="common">Southern house mosquito</name>
    <name type="synonym">Culex pungens</name>
    <dbReference type="NCBI Taxonomy" id="7176"/>
    <lineage>
        <taxon>Eukaryota</taxon>
        <taxon>Metazoa</taxon>
        <taxon>Ecdysozoa</taxon>
        <taxon>Arthropoda</taxon>
        <taxon>Hexapoda</taxon>
        <taxon>Insecta</taxon>
        <taxon>Pterygota</taxon>
        <taxon>Neoptera</taxon>
        <taxon>Endopterygota</taxon>
        <taxon>Diptera</taxon>
        <taxon>Nematocera</taxon>
        <taxon>Culicoidea</taxon>
        <taxon>Culicidae</taxon>
        <taxon>Culicinae</taxon>
        <taxon>Culicini</taxon>
        <taxon>Culex</taxon>
        <taxon>Culex</taxon>
    </lineage>
</organism>
<feature type="region of interest" description="Disordered" evidence="1">
    <location>
        <begin position="1"/>
        <end position="23"/>
    </location>
</feature>
<reference evidence="3" key="2">
    <citation type="submission" date="2020-05" db="UniProtKB">
        <authorList>
            <consortium name="EnsemblMetazoa"/>
        </authorList>
    </citation>
    <scope>IDENTIFICATION</scope>
    <source>
        <strain evidence="3">JHB</strain>
    </source>
</reference>
<dbReference type="VEuPathDB" id="VectorBase:CPIJ003843"/>
<dbReference type="OrthoDB" id="6359842at2759"/>
<feature type="compositionally biased region" description="Polar residues" evidence="1">
    <location>
        <begin position="120"/>
        <end position="134"/>
    </location>
</feature>
<dbReference type="EMBL" id="DS231866">
    <property type="protein sequence ID" value="EDS40513.1"/>
    <property type="molecule type" value="Genomic_DNA"/>
</dbReference>
<evidence type="ECO:0000256" key="1">
    <source>
        <dbReference type="SAM" id="MobiDB-lite"/>
    </source>
</evidence>
<evidence type="ECO:0000313" key="3">
    <source>
        <dbReference type="EnsemblMetazoa" id="CPIJ003843-PA"/>
    </source>
</evidence>
<accession>B0W9U6</accession>
<dbReference type="AlphaFoldDB" id="B0W9U6"/>
<evidence type="ECO:0000313" key="4">
    <source>
        <dbReference type="Proteomes" id="UP000002320"/>
    </source>
</evidence>
<feature type="region of interest" description="Disordered" evidence="1">
    <location>
        <begin position="167"/>
        <end position="223"/>
    </location>
</feature>
<proteinExistence type="predicted"/>
<dbReference type="KEGG" id="cqu:CpipJ_CPIJ003843"/>
<sequence>MRLPVGLNVGDGAEASTDGGGRFDPGLPSTQFYGPFGPPCSANLIPTSTTNLFLCHFVLPSPEQDWDQVSAYSGRSIPRPRIYPMENQAIPDDLRSHVSHFSAVGGKVGKARSIADGQSHHSFSNHSQRATSGRPSRAIWSTRVQLRQSRQSLAAASERMSRASYAGSIVHGGGGGGGGQAQSIASSTRRTRPRSRSRDQLNGAGHVHTHQHRPSSRYSTAGSTHTLNNYCDTSDNWTDHDMDIYMARNATARNGGMRLPPPAAQDPASLLDLDPRRWCRCENEPDVLDENYHYYYQQQGLELLEEPPDIGEDEPPPDYESDEGGGAHGSSTLVVELSGHYDAPPVVGAGEGAGEGPREDLGAAPMTTTSFVEWENYRNRLRENSQS</sequence>
<dbReference type="EnsemblMetazoa" id="CPIJ003843-RA">
    <property type="protein sequence ID" value="CPIJ003843-PA"/>
    <property type="gene ID" value="CPIJ003843"/>
</dbReference>
<feature type="compositionally biased region" description="Gly residues" evidence="1">
    <location>
        <begin position="170"/>
        <end position="180"/>
    </location>
</feature>
<dbReference type="STRING" id="7176.B0W9U6"/>
<reference evidence="2" key="1">
    <citation type="submission" date="2007-03" db="EMBL/GenBank/DDBJ databases">
        <title>Annotation of Culex pipiens quinquefasciatus.</title>
        <authorList>
            <consortium name="The Broad Institute Genome Sequencing Platform"/>
            <person name="Atkinson P.W."/>
            <person name="Hemingway J."/>
            <person name="Christensen B.M."/>
            <person name="Higgs S."/>
            <person name="Kodira C."/>
            <person name="Hannick L."/>
            <person name="Megy K."/>
            <person name="O'Leary S."/>
            <person name="Pearson M."/>
            <person name="Haas B.J."/>
            <person name="Mauceli E."/>
            <person name="Wortman J.R."/>
            <person name="Lee N.H."/>
            <person name="Guigo R."/>
            <person name="Stanke M."/>
            <person name="Alvarado L."/>
            <person name="Amedeo P."/>
            <person name="Antoine C.H."/>
            <person name="Arensburger P."/>
            <person name="Bidwell S.L."/>
            <person name="Crawford M."/>
            <person name="Camaro F."/>
            <person name="Devon K."/>
            <person name="Engels R."/>
            <person name="Hammond M."/>
            <person name="Howarth C."/>
            <person name="Koehrsen M."/>
            <person name="Lawson D."/>
            <person name="Montgomery P."/>
            <person name="Nene V."/>
            <person name="Nusbaum C."/>
            <person name="Puiu D."/>
            <person name="Romero-Severson J."/>
            <person name="Severson D.W."/>
            <person name="Shumway M."/>
            <person name="Sisk P."/>
            <person name="Stolte C."/>
            <person name="Zeng Q."/>
            <person name="Eisenstadt E."/>
            <person name="Fraser-Liggett C."/>
            <person name="Strausberg R."/>
            <person name="Galagan J."/>
            <person name="Birren B."/>
            <person name="Collins F.H."/>
        </authorList>
    </citation>
    <scope>NUCLEOTIDE SEQUENCE [LARGE SCALE GENOMIC DNA]</scope>
    <source>
        <strain evidence="2">JHB</strain>
    </source>
</reference>
<dbReference type="VEuPathDB" id="VectorBase:CQUJHB003621"/>
<feature type="region of interest" description="Disordered" evidence="1">
    <location>
        <begin position="117"/>
        <end position="137"/>
    </location>
</feature>
<feature type="compositionally biased region" description="Acidic residues" evidence="1">
    <location>
        <begin position="306"/>
        <end position="323"/>
    </location>
</feature>
<dbReference type="HOGENOM" id="CLU_714254_0_0_1"/>
<dbReference type="InParanoid" id="B0W9U6"/>
<dbReference type="eggNOG" id="KOG0619">
    <property type="taxonomic scope" value="Eukaryota"/>
</dbReference>
<keyword evidence="4" id="KW-1185">Reference proteome</keyword>
<evidence type="ECO:0000313" key="2">
    <source>
        <dbReference type="EMBL" id="EDS40513.1"/>
    </source>
</evidence>
<feature type="region of interest" description="Disordered" evidence="1">
    <location>
        <begin position="306"/>
        <end position="370"/>
    </location>
</feature>
<name>B0W9U6_CULQU</name>
<protein>
    <submittedName>
        <fullName evidence="2 3">Uncharacterized protein</fullName>
    </submittedName>
</protein>
<gene>
    <name evidence="3" type="primary">6035255</name>
    <name evidence="2" type="ORF">CpipJ_CPIJ003843</name>
</gene>
<dbReference type="Proteomes" id="UP000002320">
    <property type="component" value="Unassembled WGS sequence"/>
</dbReference>